<name>A0A9E2KWN8_9BACT</name>
<dbReference type="AlphaFoldDB" id="A0A9E2KWN8"/>
<accession>A0A9E2KWN8</accession>
<dbReference type="Proteomes" id="UP000824247">
    <property type="component" value="Unassembled WGS sequence"/>
</dbReference>
<dbReference type="EMBL" id="JAHLFM010000027">
    <property type="protein sequence ID" value="MBU3830887.1"/>
    <property type="molecule type" value="Genomic_DNA"/>
</dbReference>
<comment type="caution">
    <text evidence="2">The sequence shown here is derived from an EMBL/GenBank/DDBJ whole genome shotgun (WGS) entry which is preliminary data.</text>
</comment>
<proteinExistence type="predicted"/>
<protein>
    <submittedName>
        <fullName evidence="2">Uncharacterized protein</fullName>
    </submittedName>
</protein>
<evidence type="ECO:0000256" key="1">
    <source>
        <dbReference type="SAM" id="Phobius"/>
    </source>
</evidence>
<feature type="transmembrane region" description="Helical" evidence="1">
    <location>
        <begin position="40"/>
        <end position="58"/>
    </location>
</feature>
<gene>
    <name evidence="2" type="ORF">H9897_01915</name>
</gene>
<keyword evidence="1" id="KW-0812">Transmembrane</keyword>
<reference evidence="2" key="2">
    <citation type="submission" date="2021-04" db="EMBL/GenBank/DDBJ databases">
        <authorList>
            <person name="Gilroy R."/>
        </authorList>
    </citation>
    <scope>NUCLEOTIDE SEQUENCE</scope>
    <source>
        <strain evidence="2">A5-1222</strain>
    </source>
</reference>
<feature type="transmembrane region" description="Helical" evidence="1">
    <location>
        <begin position="103"/>
        <end position="126"/>
    </location>
</feature>
<evidence type="ECO:0000313" key="3">
    <source>
        <dbReference type="Proteomes" id="UP000824247"/>
    </source>
</evidence>
<keyword evidence="1" id="KW-0472">Membrane</keyword>
<keyword evidence="1" id="KW-1133">Transmembrane helix</keyword>
<sequence>MSKKYRKIDKDDIVNNKDISELDTRPLESIFLKSLRKKMWYKKNLFVIFFIYLFPFNFKTRLNQQLEIFIRYFNRSYNSKFHIENLETDFFELYKKHVQTPPLRLVIIVYSVLLAILTIILIVLGVNNVI</sequence>
<organism evidence="2 3">
    <name type="scientific">Candidatus Ureaplasma intestinipullorum</name>
    <dbReference type="NCBI Taxonomy" id="2838770"/>
    <lineage>
        <taxon>Bacteria</taxon>
        <taxon>Bacillati</taxon>
        <taxon>Mycoplasmatota</taxon>
        <taxon>Mycoplasmoidales</taxon>
        <taxon>Mycoplasmoidaceae</taxon>
        <taxon>Ureaplasma</taxon>
    </lineage>
</organism>
<evidence type="ECO:0000313" key="2">
    <source>
        <dbReference type="EMBL" id="MBU3830887.1"/>
    </source>
</evidence>
<reference evidence="2" key="1">
    <citation type="journal article" date="2021" name="PeerJ">
        <title>Extensive microbial diversity within the chicken gut microbiome revealed by metagenomics and culture.</title>
        <authorList>
            <person name="Gilroy R."/>
            <person name="Ravi A."/>
            <person name="Getino M."/>
            <person name="Pursley I."/>
            <person name="Horton D.L."/>
            <person name="Alikhan N.F."/>
            <person name="Baker D."/>
            <person name="Gharbi K."/>
            <person name="Hall N."/>
            <person name="Watson M."/>
            <person name="Adriaenssens E.M."/>
            <person name="Foster-Nyarko E."/>
            <person name="Jarju S."/>
            <person name="Secka A."/>
            <person name="Antonio M."/>
            <person name="Oren A."/>
            <person name="Chaudhuri R.R."/>
            <person name="La Ragione R."/>
            <person name="Hildebrand F."/>
            <person name="Pallen M.J."/>
        </authorList>
    </citation>
    <scope>NUCLEOTIDE SEQUENCE</scope>
    <source>
        <strain evidence="2">A5-1222</strain>
    </source>
</reference>